<feature type="compositionally biased region" description="Low complexity" evidence="1">
    <location>
        <begin position="1"/>
        <end position="10"/>
    </location>
</feature>
<dbReference type="AlphaFoldDB" id="A0A397HJX7"/>
<keyword evidence="3" id="KW-1185">Reference proteome</keyword>
<dbReference type="Proteomes" id="UP000266861">
    <property type="component" value="Unassembled WGS sequence"/>
</dbReference>
<reference evidence="2 3" key="1">
    <citation type="submission" date="2018-08" db="EMBL/GenBank/DDBJ databases">
        <title>Genome and evolution of the arbuscular mycorrhizal fungus Diversispora epigaea (formerly Glomus versiforme) and its bacterial endosymbionts.</title>
        <authorList>
            <person name="Sun X."/>
            <person name="Fei Z."/>
            <person name="Harrison M."/>
        </authorList>
    </citation>
    <scope>NUCLEOTIDE SEQUENCE [LARGE SCALE GENOMIC DNA]</scope>
    <source>
        <strain evidence="2 3">IT104</strain>
    </source>
</reference>
<protein>
    <submittedName>
        <fullName evidence="2">Uncharacterized protein</fullName>
    </submittedName>
</protein>
<gene>
    <name evidence="2" type="ORF">Glove_346g65</name>
</gene>
<feature type="compositionally biased region" description="Basic and acidic residues" evidence="1">
    <location>
        <begin position="12"/>
        <end position="23"/>
    </location>
</feature>
<evidence type="ECO:0000256" key="1">
    <source>
        <dbReference type="SAM" id="MobiDB-lite"/>
    </source>
</evidence>
<sequence length="75" mass="8678">MNNTHNNDNNENNDKNDKNDENGRYCLLSTPQNHLVVAYGRECDNLDNIYYLSVSAKNFAKHTHIFTTNTINPTY</sequence>
<name>A0A397HJX7_9GLOM</name>
<proteinExistence type="predicted"/>
<evidence type="ECO:0000313" key="2">
    <source>
        <dbReference type="EMBL" id="RHZ61704.1"/>
    </source>
</evidence>
<comment type="caution">
    <text evidence="2">The sequence shown here is derived from an EMBL/GenBank/DDBJ whole genome shotgun (WGS) entry which is preliminary data.</text>
</comment>
<accession>A0A397HJX7</accession>
<feature type="region of interest" description="Disordered" evidence="1">
    <location>
        <begin position="1"/>
        <end position="25"/>
    </location>
</feature>
<evidence type="ECO:0000313" key="3">
    <source>
        <dbReference type="Proteomes" id="UP000266861"/>
    </source>
</evidence>
<dbReference type="EMBL" id="PQFF01000316">
    <property type="protein sequence ID" value="RHZ61704.1"/>
    <property type="molecule type" value="Genomic_DNA"/>
</dbReference>
<organism evidence="2 3">
    <name type="scientific">Diversispora epigaea</name>
    <dbReference type="NCBI Taxonomy" id="1348612"/>
    <lineage>
        <taxon>Eukaryota</taxon>
        <taxon>Fungi</taxon>
        <taxon>Fungi incertae sedis</taxon>
        <taxon>Mucoromycota</taxon>
        <taxon>Glomeromycotina</taxon>
        <taxon>Glomeromycetes</taxon>
        <taxon>Diversisporales</taxon>
        <taxon>Diversisporaceae</taxon>
        <taxon>Diversispora</taxon>
    </lineage>
</organism>